<dbReference type="AlphaFoldDB" id="A0A0C2XB78"/>
<feature type="transmembrane region" description="Helical" evidence="2">
    <location>
        <begin position="87"/>
        <end position="107"/>
    </location>
</feature>
<dbReference type="PANTHER" id="PTHR40465">
    <property type="entry name" value="CHROMOSOME 1, WHOLE GENOME SHOTGUN SEQUENCE"/>
    <property type="match status" value="1"/>
</dbReference>
<dbReference type="Proteomes" id="UP000054549">
    <property type="component" value="Unassembled WGS sequence"/>
</dbReference>
<dbReference type="PANTHER" id="PTHR40465:SF1">
    <property type="entry name" value="DUF6534 DOMAIN-CONTAINING PROTEIN"/>
    <property type="match status" value="1"/>
</dbReference>
<proteinExistence type="predicted"/>
<feature type="transmembrane region" description="Helical" evidence="2">
    <location>
        <begin position="229"/>
        <end position="249"/>
    </location>
</feature>
<organism evidence="4 5">
    <name type="scientific">Amanita muscaria (strain Koide BX008)</name>
    <dbReference type="NCBI Taxonomy" id="946122"/>
    <lineage>
        <taxon>Eukaryota</taxon>
        <taxon>Fungi</taxon>
        <taxon>Dikarya</taxon>
        <taxon>Basidiomycota</taxon>
        <taxon>Agaricomycotina</taxon>
        <taxon>Agaricomycetes</taxon>
        <taxon>Agaricomycetidae</taxon>
        <taxon>Agaricales</taxon>
        <taxon>Pluteineae</taxon>
        <taxon>Amanitaceae</taxon>
        <taxon>Amanita</taxon>
    </lineage>
</organism>
<feature type="transmembrane region" description="Helical" evidence="2">
    <location>
        <begin position="119"/>
        <end position="145"/>
    </location>
</feature>
<sequence>MADGIDNTYGAALIGVIVSAMLYGITNLQTYFYYMTYPKDQGWIKTLVSVIWILDTVHMALVSMTIYHYLVTNYSNPSALAVGHWSLYVSIVVNIAIASIVQLFFTMRIFQLCSQNVRWWVALTILLLIAGHIGFGLETVAFLFIKQEFSRLAEITLIAAMPFALFAVLSDIAIATALCILLHSSRTSFSRTNAVLSTLMMYAINRCLLTSVVAILEVVVFAAAPTSLWFLAVDFCIGTLWANSLLAALNSRKFLNDTADRSQTANTTTRISNLEFSDQSTGAFGSEPGQSFQQRSNQTQEPGKAPVTEFASVSHRREVYDHGGT</sequence>
<dbReference type="InterPro" id="IPR045339">
    <property type="entry name" value="DUF6534"/>
</dbReference>
<feature type="transmembrane region" description="Helical" evidence="2">
    <location>
        <begin position="203"/>
        <end position="223"/>
    </location>
</feature>
<accession>A0A0C2XB78</accession>
<dbReference type="InParanoid" id="A0A0C2XB78"/>
<evidence type="ECO:0000256" key="2">
    <source>
        <dbReference type="SAM" id="Phobius"/>
    </source>
</evidence>
<dbReference type="Pfam" id="PF20152">
    <property type="entry name" value="DUF6534"/>
    <property type="match status" value="1"/>
</dbReference>
<dbReference type="STRING" id="946122.A0A0C2XB78"/>
<dbReference type="OrthoDB" id="2743740at2759"/>
<reference evidence="4 5" key="1">
    <citation type="submission" date="2014-04" db="EMBL/GenBank/DDBJ databases">
        <title>Evolutionary Origins and Diversification of the Mycorrhizal Mutualists.</title>
        <authorList>
            <consortium name="DOE Joint Genome Institute"/>
            <consortium name="Mycorrhizal Genomics Consortium"/>
            <person name="Kohler A."/>
            <person name="Kuo A."/>
            <person name="Nagy L.G."/>
            <person name="Floudas D."/>
            <person name="Copeland A."/>
            <person name="Barry K.W."/>
            <person name="Cichocki N."/>
            <person name="Veneault-Fourrey C."/>
            <person name="LaButti K."/>
            <person name="Lindquist E.A."/>
            <person name="Lipzen A."/>
            <person name="Lundell T."/>
            <person name="Morin E."/>
            <person name="Murat C."/>
            <person name="Riley R."/>
            <person name="Ohm R."/>
            <person name="Sun H."/>
            <person name="Tunlid A."/>
            <person name="Henrissat B."/>
            <person name="Grigoriev I.V."/>
            <person name="Hibbett D.S."/>
            <person name="Martin F."/>
        </authorList>
    </citation>
    <scope>NUCLEOTIDE SEQUENCE [LARGE SCALE GENOMIC DNA]</scope>
    <source>
        <strain evidence="4 5">Koide BX008</strain>
    </source>
</reference>
<evidence type="ECO:0000313" key="5">
    <source>
        <dbReference type="Proteomes" id="UP000054549"/>
    </source>
</evidence>
<feature type="transmembrane region" description="Helical" evidence="2">
    <location>
        <begin position="46"/>
        <end position="67"/>
    </location>
</feature>
<feature type="transmembrane region" description="Helical" evidence="2">
    <location>
        <begin position="157"/>
        <end position="182"/>
    </location>
</feature>
<keyword evidence="2" id="KW-1133">Transmembrane helix</keyword>
<feature type="domain" description="DUF6534" evidence="3">
    <location>
        <begin position="167"/>
        <end position="253"/>
    </location>
</feature>
<evidence type="ECO:0000313" key="4">
    <source>
        <dbReference type="EMBL" id="KIL66586.1"/>
    </source>
</evidence>
<name>A0A0C2XB78_AMAMK</name>
<evidence type="ECO:0000256" key="1">
    <source>
        <dbReference type="SAM" id="MobiDB-lite"/>
    </source>
</evidence>
<evidence type="ECO:0000259" key="3">
    <source>
        <dbReference type="Pfam" id="PF20152"/>
    </source>
</evidence>
<keyword evidence="5" id="KW-1185">Reference proteome</keyword>
<feature type="compositionally biased region" description="Polar residues" evidence="1">
    <location>
        <begin position="281"/>
        <end position="301"/>
    </location>
</feature>
<feature type="region of interest" description="Disordered" evidence="1">
    <location>
        <begin position="281"/>
        <end position="308"/>
    </location>
</feature>
<protein>
    <recommendedName>
        <fullName evidence="3">DUF6534 domain-containing protein</fullName>
    </recommendedName>
</protein>
<keyword evidence="2" id="KW-0472">Membrane</keyword>
<dbReference type="HOGENOM" id="CLU_046025_5_0_1"/>
<gene>
    <name evidence="4" type="ORF">M378DRAFT_369722</name>
</gene>
<feature type="transmembrane region" description="Helical" evidence="2">
    <location>
        <begin position="12"/>
        <end position="34"/>
    </location>
</feature>
<dbReference type="EMBL" id="KN818235">
    <property type="protein sequence ID" value="KIL66586.1"/>
    <property type="molecule type" value="Genomic_DNA"/>
</dbReference>
<keyword evidence="2" id="KW-0812">Transmembrane</keyword>